<gene>
    <name evidence="1" type="ORF">FLM80_16240</name>
</gene>
<dbReference type="EMBL" id="VIGY01000019">
    <property type="protein sequence ID" value="MDN7078616.1"/>
    <property type="molecule type" value="Genomic_DNA"/>
</dbReference>
<accession>A0AAP4V3W4</accession>
<organism evidence="1 2">
    <name type="scientific">Bacillus thuringiensis</name>
    <dbReference type="NCBI Taxonomy" id="1428"/>
    <lineage>
        <taxon>Bacteria</taxon>
        <taxon>Bacillati</taxon>
        <taxon>Bacillota</taxon>
        <taxon>Bacilli</taxon>
        <taxon>Bacillales</taxon>
        <taxon>Bacillaceae</taxon>
        <taxon>Bacillus</taxon>
        <taxon>Bacillus cereus group</taxon>
    </lineage>
</organism>
<reference evidence="1" key="1">
    <citation type="submission" date="2019-07" db="EMBL/GenBank/DDBJ databases">
        <title>Draft Genome Sequence of Bacillus thuringiensis Strain S906, an Isolate Toxic for Coleopteran and Lepidopteran.</title>
        <authorList>
            <person name="Grynberg P."/>
            <person name="Martins E.S."/>
            <person name="Queiroz P.R."/>
            <person name="Togawa R.C."/>
            <person name="Martins N.F."/>
            <person name="Praca L.B."/>
            <person name="Fiuza V."/>
            <person name="Ramos F."/>
            <person name="Silva E."/>
            <person name="Monnerat R.G."/>
        </authorList>
    </citation>
    <scope>NUCLEOTIDE SEQUENCE</scope>
    <source>
        <strain evidence="1">S906</strain>
    </source>
</reference>
<evidence type="ECO:0000313" key="1">
    <source>
        <dbReference type="EMBL" id="MDN7078616.1"/>
    </source>
</evidence>
<dbReference type="AlphaFoldDB" id="A0AAP4V3W4"/>
<comment type="caution">
    <text evidence="1">The sequence shown here is derived from an EMBL/GenBank/DDBJ whole genome shotgun (WGS) entry which is preliminary data.</text>
</comment>
<protein>
    <submittedName>
        <fullName evidence="1">Uncharacterized protein</fullName>
    </submittedName>
</protein>
<dbReference type="RefSeq" id="WP_103574786.1">
    <property type="nucleotide sequence ID" value="NZ_JARSXD010000181.1"/>
</dbReference>
<dbReference type="Proteomes" id="UP001168357">
    <property type="component" value="Unassembled WGS sequence"/>
</dbReference>
<dbReference type="InterPro" id="IPR025855">
    <property type="entry name" value="Replic_Relax"/>
</dbReference>
<proteinExistence type="predicted"/>
<dbReference type="Pfam" id="PF13814">
    <property type="entry name" value="Replic_Relax"/>
    <property type="match status" value="1"/>
</dbReference>
<evidence type="ECO:0000313" key="2">
    <source>
        <dbReference type="Proteomes" id="UP001168357"/>
    </source>
</evidence>
<sequence length="435" mass="52152">MILKPSTYEIAKELKNQDLDFLYNVYLLRCLTIRQAYRYFFSDTIDSFELFMETKFLDLIELEVIDCVEFNLTNQAVFLTSQGVEIVRYQFDLPTDILDPKRKIIKRGYYRAGELKMNPRLINHQIHLNQFVLDFKEKTQESDIKWRYFDEKYVSQYKNIRPDGLIQIFDTDFFLEMDMATESKKQLKEKWNHYRSFLQSSEYYYKDKDKKIIVLFLIDNTEKIESRKDLVRFTAVDSLLDGFDNEFELYIGTTKELLELMCNKLIPNLQHSNWRQEEVLRIIHEKHGFHFSNGEKLRKALHDTDYGFYIRKIKQDNNLLIENGRVQEFLFDDYTSQPLSILKKIAYHERNIASFHRRFGREIGYLILVKNEVEAFHDLEIANDLVGIKNIYFTTLERLNAKPLHEAVYQYDSLGNIHHFSNSGFQERVYESSLK</sequence>
<name>A0AAP4V3W4_BACTU</name>